<proteinExistence type="predicted"/>
<organism evidence="1 2">
    <name type="scientific">Limulus polyphemus</name>
    <name type="common">Atlantic horseshoe crab</name>
    <dbReference type="NCBI Taxonomy" id="6850"/>
    <lineage>
        <taxon>Eukaryota</taxon>
        <taxon>Metazoa</taxon>
        <taxon>Ecdysozoa</taxon>
        <taxon>Arthropoda</taxon>
        <taxon>Chelicerata</taxon>
        <taxon>Merostomata</taxon>
        <taxon>Xiphosura</taxon>
        <taxon>Limulidae</taxon>
        <taxon>Limulus</taxon>
    </lineage>
</organism>
<gene>
    <name evidence="2" type="primary">LOC106461589</name>
</gene>
<reference evidence="2" key="1">
    <citation type="submission" date="2025-08" db="UniProtKB">
        <authorList>
            <consortium name="RefSeq"/>
        </authorList>
    </citation>
    <scope>IDENTIFICATION</scope>
    <source>
        <tissue evidence="2">Muscle</tissue>
    </source>
</reference>
<evidence type="ECO:0000313" key="2">
    <source>
        <dbReference type="RefSeq" id="XP_022244301.1"/>
    </source>
</evidence>
<keyword evidence="1" id="KW-1185">Reference proteome</keyword>
<dbReference type="Proteomes" id="UP000694941">
    <property type="component" value="Unplaced"/>
</dbReference>
<protein>
    <submittedName>
        <fullName evidence="2">Uncharacterized protein LOC106461589 isoform X1</fullName>
    </submittedName>
</protein>
<sequence>MELNIILLQQQQEKPTPKKRKGNFKKWKLKNGSQEISSPSNFRHKITVTAGPDELEHVKEMISGSIPSSPSRPRLRAYALQANGFKGRTWGSVVDQQKKSENQRDTFLTNDYLENSVISSTELGKANCGFCGSTGDVCVMDETSQEEDSAKQFPLQCRVQEGDSESVVAMNCTQGLWLQISHHVSSLFGKISKKTNETDHCKVKSCRSNKNALYKQQHLSSPQLVAAGSTNCTYQFYTYHGQSVKQRPKIDYQTELSMPATEVTLPVEQPFLDFESNHKSNSTPSNLNSLSNGGDTSLVTSQLENLEVRLNNVAELSDQCHRDRKDGIEGYIEKVNPLYESLNLLPDCAYGKDQQEKQTYDAANLALSSNHLSSKISCEEQHLYSCVPVAEDRCTLRSDFVTYQPSIITTSNPFKQKEPLISVSDYISWNRVTRPSNYHLIPQDIPFENVPAQPRYPYDL</sequence>
<evidence type="ECO:0000313" key="1">
    <source>
        <dbReference type="Proteomes" id="UP000694941"/>
    </source>
</evidence>
<name>A0ABM1SKZ5_LIMPO</name>
<dbReference type="GeneID" id="106461589"/>
<accession>A0ABM1SKZ5</accession>
<dbReference type="RefSeq" id="XP_022244301.1">
    <property type="nucleotide sequence ID" value="XM_022388593.1"/>
</dbReference>